<feature type="non-terminal residue" evidence="1">
    <location>
        <position position="1"/>
    </location>
</feature>
<sequence length="104" mass="10350">VSITGTDTLTCALTIVSRTASGGISYAWSNGLGNNATANISAPGTYFVAVTAANGCVTNDTTVVIQNNTTPTVSIAGNDTLTCALTIVSRTASGGVSYAWSNGI</sequence>
<reference evidence="1 2" key="1">
    <citation type="submission" date="2018-11" db="EMBL/GenBank/DDBJ databases">
        <title>Novel bacteria species description.</title>
        <authorList>
            <person name="Han J.-H."/>
        </authorList>
    </citation>
    <scope>NUCLEOTIDE SEQUENCE [LARGE SCALE GENOMIC DNA]</scope>
    <source>
        <strain evidence="1 2">KCTC23259</strain>
    </source>
</reference>
<evidence type="ECO:0000313" key="2">
    <source>
        <dbReference type="Proteomes" id="UP001204144"/>
    </source>
</evidence>
<accession>A0AAE3KTE8</accession>
<evidence type="ECO:0008006" key="3">
    <source>
        <dbReference type="Google" id="ProtNLM"/>
    </source>
</evidence>
<gene>
    <name evidence="1" type="ORF">EGI31_15410</name>
</gene>
<dbReference type="Proteomes" id="UP001204144">
    <property type="component" value="Unassembled WGS sequence"/>
</dbReference>
<dbReference type="EMBL" id="RJUF01000169">
    <property type="protein sequence ID" value="MCP9764332.1"/>
    <property type="molecule type" value="Genomic_DNA"/>
</dbReference>
<feature type="non-terminal residue" evidence="1">
    <location>
        <position position="104"/>
    </location>
</feature>
<organism evidence="1 2">
    <name type="scientific">Lacihabitans soyangensis</name>
    <dbReference type="NCBI Taxonomy" id="869394"/>
    <lineage>
        <taxon>Bacteria</taxon>
        <taxon>Pseudomonadati</taxon>
        <taxon>Bacteroidota</taxon>
        <taxon>Cytophagia</taxon>
        <taxon>Cytophagales</taxon>
        <taxon>Leadbetterellaceae</taxon>
        <taxon>Lacihabitans</taxon>
    </lineage>
</organism>
<evidence type="ECO:0000313" key="1">
    <source>
        <dbReference type="EMBL" id="MCP9764332.1"/>
    </source>
</evidence>
<name>A0AAE3KTE8_9BACT</name>
<protein>
    <recommendedName>
        <fullName evidence="3">Ig-like domain-containing protein</fullName>
    </recommendedName>
</protein>
<dbReference type="AlphaFoldDB" id="A0AAE3KTE8"/>
<proteinExistence type="predicted"/>
<keyword evidence="2" id="KW-1185">Reference proteome</keyword>
<comment type="caution">
    <text evidence="1">The sequence shown here is derived from an EMBL/GenBank/DDBJ whole genome shotgun (WGS) entry which is preliminary data.</text>
</comment>